<dbReference type="Gene3D" id="3.40.50.300">
    <property type="entry name" value="P-loop containing nucleotide triphosphate hydrolases"/>
    <property type="match status" value="1"/>
</dbReference>
<dbReference type="EMBL" id="QBIY01011170">
    <property type="protein sequence ID" value="RXN34725.1"/>
    <property type="molecule type" value="Genomic_DNA"/>
</dbReference>
<keyword evidence="6" id="KW-0333">Golgi apparatus</keyword>
<evidence type="ECO:0000256" key="5">
    <source>
        <dbReference type="ARBA" id="ARBA00022741"/>
    </source>
</evidence>
<protein>
    <recommendedName>
        <fullName evidence="13">Ras-related protein Rab-43</fullName>
    </recommendedName>
</protein>
<dbReference type="STRING" id="84645.A0A498NRY7"/>
<evidence type="ECO:0000256" key="11">
    <source>
        <dbReference type="ARBA" id="ARBA00023329"/>
    </source>
</evidence>
<reference evidence="14 15" key="1">
    <citation type="submission" date="2018-03" db="EMBL/GenBank/DDBJ databases">
        <title>Draft genome sequence of Rohu Carp (Labeo rohita).</title>
        <authorList>
            <person name="Das P."/>
            <person name="Kushwaha B."/>
            <person name="Joshi C.G."/>
            <person name="Kumar D."/>
            <person name="Nagpure N.S."/>
            <person name="Sahoo L."/>
            <person name="Das S.P."/>
            <person name="Bit A."/>
            <person name="Patnaik S."/>
            <person name="Meher P.K."/>
            <person name="Jayasankar P."/>
            <person name="Koringa P.G."/>
            <person name="Patel N.V."/>
            <person name="Hinsu A.T."/>
            <person name="Kumar R."/>
            <person name="Pandey M."/>
            <person name="Agarwal S."/>
            <person name="Srivastava S."/>
            <person name="Singh M."/>
            <person name="Iquebal M.A."/>
            <person name="Jaiswal S."/>
            <person name="Angadi U.B."/>
            <person name="Kumar N."/>
            <person name="Raza M."/>
            <person name="Shah T.M."/>
            <person name="Rai A."/>
            <person name="Jena J.K."/>
        </authorList>
    </citation>
    <scope>NUCLEOTIDE SEQUENCE [LARGE SCALE GENOMIC DNA]</scope>
    <source>
        <strain evidence="14">DASCIFA01</strain>
        <tissue evidence="14">Testis</tissue>
    </source>
</reference>
<dbReference type="Pfam" id="PF00071">
    <property type="entry name" value="Ras"/>
    <property type="match status" value="1"/>
</dbReference>
<dbReference type="GO" id="GO:0003924">
    <property type="term" value="F:GTPase activity"/>
    <property type="evidence" value="ECO:0007669"/>
    <property type="project" value="InterPro"/>
</dbReference>
<dbReference type="InterPro" id="IPR005225">
    <property type="entry name" value="Small_GTP-bd"/>
</dbReference>
<evidence type="ECO:0000256" key="8">
    <source>
        <dbReference type="ARBA" id="ARBA00023136"/>
    </source>
</evidence>
<keyword evidence="5" id="KW-0547">Nucleotide-binding</keyword>
<accession>A0A498NRY7</accession>
<organism evidence="14 15">
    <name type="scientific">Labeo rohita</name>
    <name type="common">Indian major carp</name>
    <name type="synonym">Cyprinus rohita</name>
    <dbReference type="NCBI Taxonomy" id="84645"/>
    <lineage>
        <taxon>Eukaryota</taxon>
        <taxon>Metazoa</taxon>
        <taxon>Chordata</taxon>
        <taxon>Craniata</taxon>
        <taxon>Vertebrata</taxon>
        <taxon>Euteleostomi</taxon>
        <taxon>Actinopterygii</taxon>
        <taxon>Neopterygii</taxon>
        <taxon>Teleostei</taxon>
        <taxon>Ostariophysi</taxon>
        <taxon>Cypriniformes</taxon>
        <taxon>Cyprinidae</taxon>
        <taxon>Labeoninae</taxon>
        <taxon>Labeonini</taxon>
        <taxon>Labeo</taxon>
    </lineage>
</organism>
<sequence>MEQEDPQDDSFDFLFKIILIGDSNVGKTCLVQSFKTGLFSERQQNTIGVDFTVRTLNIDGRRVKMQVWDTAGQERFRTITQSYYRSAHGAMIAYDVTRRATFDSVHRWVHELQRFGAANVLMALIGNKRDLEAEREVQFTDACRLAEDKGMLAALETSAREAQSVEEAFVMMARQLLLQNGMSVTQDDTHMLLRTNSRAVISGPTLANNAQEKQQPCQC</sequence>
<comment type="similarity">
    <text evidence="2">Belongs to the small GTPase superfamily. Rab family.</text>
</comment>
<dbReference type="NCBIfam" id="TIGR00231">
    <property type="entry name" value="small_GTP"/>
    <property type="match status" value="1"/>
</dbReference>
<name>A0A498NRY7_LABRO</name>
<keyword evidence="7" id="KW-0342">GTP-binding</keyword>
<evidence type="ECO:0000256" key="3">
    <source>
        <dbReference type="ARBA" id="ARBA00022481"/>
    </source>
</evidence>
<evidence type="ECO:0000256" key="2">
    <source>
        <dbReference type="ARBA" id="ARBA00006270"/>
    </source>
</evidence>
<evidence type="ECO:0000256" key="6">
    <source>
        <dbReference type="ARBA" id="ARBA00023034"/>
    </source>
</evidence>
<keyword evidence="10" id="KW-0636">Prenylation</keyword>
<dbReference type="SUPFAM" id="SSF52540">
    <property type="entry name" value="P-loop containing nucleoside triphosphate hydrolases"/>
    <property type="match status" value="1"/>
</dbReference>
<dbReference type="SMART" id="SM00174">
    <property type="entry name" value="RHO"/>
    <property type="match status" value="1"/>
</dbReference>
<keyword evidence="4" id="KW-0597">Phosphoprotein</keyword>
<dbReference type="PRINTS" id="PR00449">
    <property type="entry name" value="RASTRNSFRMNG"/>
</dbReference>
<evidence type="ECO:0000313" key="15">
    <source>
        <dbReference type="Proteomes" id="UP000290572"/>
    </source>
</evidence>
<proteinExistence type="inferred from homology"/>
<dbReference type="SMART" id="SM00176">
    <property type="entry name" value="RAN"/>
    <property type="match status" value="1"/>
</dbReference>
<dbReference type="InterPro" id="IPR027417">
    <property type="entry name" value="P-loop_NTPase"/>
</dbReference>
<keyword evidence="11" id="KW-0968">Cytoplasmic vesicle</keyword>
<evidence type="ECO:0000256" key="13">
    <source>
        <dbReference type="ARBA" id="ARBA00067841"/>
    </source>
</evidence>
<keyword evidence="15" id="KW-1185">Reference proteome</keyword>
<dbReference type="GO" id="GO:0030670">
    <property type="term" value="C:phagocytic vesicle membrane"/>
    <property type="evidence" value="ECO:0007669"/>
    <property type="project" value="UniProtKB-SubCell"/>
</dbReference>
<evidence type="ECO:0000313" key="14">
    <source>
        <dbReference type="EMBL" id="RXN34725.1"/>
    </source>
</evidence>
<dbReference type="Proteomes" id="UP000290572">
    <property type="component" value="Unassembled WGS sequence"/>
</dbReference>
<dbReference type="FunFam" id="3.40.50.300:FF:000803">
    <property type="entry name" value="Ras-related protein Rab-43"/>
    <property type="match status" value="1"/>
</dbReference>
<dbReference type="SMART" id="SM00175">
    <property type="entry name" value="RAB"/>
    <property type="match status" value="1"/>
</dbReference>
<evidence type="ECO:0000256" key="10">
    <source>
        <dbReference type="ARBA" id="ARBA00023289"/>
    </source>
</evidence>
<dbReference type="PANTHER" id="PTHR47979">
    <property type="entry name" value="DRAB11-RELATED"/>
    <property type="match status" value="1"/>
</dbReference>
<dbReference type="GO" id="GO:0005794">
    <property type="term" value="C:Golgi apparatus"/>
    <property type="evidence" value="ECO:0007669"/>
    <property type="project" value="UniProtKB-SubCell"/>
</dbReference>
<dbReference type="AlphaFoldDB" id="A0A498NRY7"/>
<evidence type="ECO:0000256" key="9">
    <source>
        <dbReference type="ARBA" id="ARBA00023288"/>
    </source>
</evidence>
<dbReference type="InterPro" id="IPR001806">
    <property type="entry name" value="Small_GTPase"/>
</dbReference>
<dbReference type="PROSITE" id="PS51419">
    <property type="entry name" value="RAB"/>
    <property type="match status" value="1"/>
</dbReference>
<dbReference type="GO" id="GO:0005525">
    <property type="term" value="F:GTP binding"/>
    <property type="evidence" value="ECO:0007669"/>
    <property type="project" value="UniProtKB-KW"/>
</dbReference>
<gene>
    <name evidence="14" type="ORF">ROHU_014810</name>
</gene>
<keyword evidence="8" id="KW-0472">Membrane</keyword>
<keyword evidence="3" id="KW-0488">Methylation</keyword>
<comment type="caution">
    <text evidence="14">The sequence shown here is derived from an EMBL/GenBank/DDBJ whole genome shotgun (WGS) entry which is preliminary data.</text>
</comment>
<evidence type="ECO:0000256" key="7">
    <source>
        <dbReference type="ARBA" id="ARBA00023134"/>
    </source>
</evidence>
<dbReference type="InterPro" id="IPR050209">
    <property type="entry name" value="Rab_GTPases_membrane_traffic"/>
</dbReference>
<keyword evidence="9" id="KW-0449">Lipoprotein</keyword>
<comment type="subcellular location">
    <subcellularLocation>
        <location evidence="1">Cytoplasmic vesicle</location>
        <location evidence="1">Phagosome membrane</location>
        <topology evidence="1">Lipid-anchor</topology>
        <orientation evidence="1">Cytoplasmic side</orientation>
    </subcellularLocation>
    <subcellularLocation>
        <location evidence="12">Golgi apparatus</location>
        <location evidence="12">trans-Golgi network membrane</location>
        <topology evidence="12">Lipid-anchor</topology>
    </subcellularLocation>
</comment>
<dbReference type="PROSITE" id="PS51421">
    <property type="entry name" value="RAS"/>
    <property type="match status" value="1"/>
</dbReference>
<evidence type="ECO:0000256" key="4">
    <source>
        <dbReference type="ARBA" id="ARBA00022553"/>
    </source>
</evidence>
<dbReference type="SMART" id="SM00173">
    <property type="entry name" value="RAS"/>
    <property type="match status" value="1"/>
</dbReference>
<evidence type="ECO:0000256" key="12">
    <source>
        <dbReference type="ARBA" id="ARBA00037864"/>
    </source>
</evidence>
<evidence type="ECO:0000256" key="1">
    <source>
        <dbReference type="ARBA" id="ARBA00004616"/>
    </source>
</evidence>